<gene>
    <name evidence="1" type="ORF">EAH84_03415</name>
</gene>
<dbReference type="AlphaFoldDB" id="A0A502CPB5"/>
<dbReference type="Proteomes" id="UP000318413">
    <property type="component" value="Unassembled WGS sequence"/>
</dbReference>
<organism evidence="1 2">
    <name type="scientific">Sphingomonas oligophenolica</name>
    <dbReference type="NCBI Taxonomy" id="301154"/>
    <lineage>
        <taxon>Bacteria</taxon>
        <taxon>Pseudomonadati</taxon>
        <taxon>Pseudomonadota</taxon>
        <taxon>Alphaproteobacteria</taxon>
        <taxon>Sphingomonadales</taxon>
        <taxon>Sphingomonadaceae</taxon>
        <taxon>Sphingomonas</taxon>
    </lineage>
</organism>
<dbReference type="Pfam" id="PF07087">
    <property type="entry name" value="DUF1353"/>
    <property type="match status" value="1"/>
</dbReference>
<name>A0A502CPB5_9SPHN</name>
<proteinExistence type="predicted"/>
<evidence type="ECO:0000313" key="1">
    <source>
        <dbReference type="EMBL" id="TPG14370.1"/>
    </source>
</evidence>
<evidence type="ECO:0000313" key="2">
    <source>
        <dbReference type="Proteomes" id="UP000318413"/>
    </source>
</evidence>
<accession>A0A502CPB5</accession>
<dbReference type="InterPro" id="IPR010767">
    <property type="entry name" value="Phage_CGC-2007_Cje0229"/>
</dbReference>
<keyword evidence="2" id="KW-1185">Reference proteome</keyword>
<protein>
    <submittedName>
        <fullName evidence="1">DUF1353 domain-containing protein</fullName>
    </submittedName>
</protein>
<dbReference type="RefSeq" id="WP_140867718.1">
    <property type="nucleotide sequence ID" value="NZ_RCZK01000002.1"/>
</dbReference>
<dbReference type="EMBL" id="RCZK01000002">
    <property type="protein sequence ID" value="TPG14370.1"/>
    <property type="molecule type" value="Genomic_DNA"/>
</dbReference>
<dbReference type="OrthoDB" id="7906242at2"/>
<reference evidence="1 2" key="1">
    <citation type="journal article" date="2019" name="Environ. Microbiol.">
        <title>Species interactions and distinct microbial communities in high Arctic permafrost affected cryosols are associated with the CH4 and CO2 gas fluxes.</title>
        <authorList>
            <person name="Altshuler I."/>
            <person name="Hamel J."/>
            <person name="Turney S."/>
            <person name="Magnuson E."/>
            <person name="Levesque R."/>
            <person name="Greer C."/>
            <person name="Whyte L.G."/>
        </authorList>
    </citation>
    <scope>NUCLEOTIDE SEQUENCE [LARGE SCALE GENOMIC DNA]</scope>
    <source>
        <strain evidence="1 2">S5.1</strain>
    </source>
</reference>
<sequence>MSGFTRALLEPTGQTREGRAIYRVAESFAFEIGYKGSGLAITVPAGFETDGPSVPWWALKLIDVGAMIRSAAVHDRLREDLRFSKLEGDAIFLTAMAAEDVTPWQRELVFEAVRLNETRARAT</sequence>
<comment type="caution">
    <text evidence="1">The sequence shown here is derived from an EMBL/GenBank/DDBJ whole genome shotgun (WGS) entry which is preliminary data.</text>
</comment>